<evidence type="ECO:0000256" key="9">
    <source>
        <dbReference type="ARBA" id="ARBA00031642"/>
    </source>
</evidence>
<dbReference type="GO" id="GO:0052745">
    <property type="term" value="F:inositol phosphate phosphatase activity"/>
    <property type="evidence" value="ECO:0007669"/>
    <property type="project" value="TreeGrafter"/>
</dbReference>
<comment type="catalytic activity">
    <reaction evidence="10">
        <text>1D-myo-inositol 1,2,5,6-tetrakisphosphate + H2O = 1D-myo-inositol 1,2,6-trisphosphate + phosphate</text>
        <dbReference type="Rhea" id="RHEA:77119"/>
        <dbReference type="ChEBI" id="CHEBI:15377"/>
        <dbReference type="ChEBI" id="CHEBI:43474"/>
        <dbReference type="ChEBI" id="CHEBI:195535"/>
        <dbReference type="ChEBI" id="CHEBI:195537"/>
        <dbReference type="EC" id="3.1.3.62"/>
    </reaction>
    <physiologicalReaction direction="left-to-right" evidence="10">
        <dbReference type="Rhea" id="RHEA:77120"/>
    </physiologicalReaction>
</comment>
<dbReference type="EMBL" id="KZ288210">
    <property type="protein sequence ID" value="PBC32938.1"/>
    <property type="molecule type" value="Genomic_DNA"/>
</dbReference>
<keyword evidence="8" id="KW-0472">Membrane</keyword>
<reference evidence="14 15" key="1">
    <citation type="submission" date="2014-07" db="EMBL/GenBank/DDBJ databases">
        <title>Genomic and transcriptomic analysis on Apis cerana provide comprehensive insights into honey bee biology.</title>
        <authorList>
            <person name="Diao Q."/>
            <person name="Sun L."/>
            <person name="Zheng H."/>
            <person name="Zheng H."/>
            <person name="Xu S."/>
            <person name="Wang S."/>
            <person name="Zeng Z."/>
            <person name="Hu F."/>
            <person name="Su S."/>
            <person name="Wu J."/>
        </authorList>
    </citation>
    <scope>NUCLEOTIDE SEQUENCE [LARGE SCALE GENOMIC DNA]</scope>
    <source>
        <tissue evidence="14">Pupae without intestine</tissue>
    </source>
</reference>
<dbReference type="PANTHER" id="PTHR20963">
    <property type="entry name" value="MULTIPLE INOSITOL POLYPHOSPHATE PHOSPHATASE-RELATED"/>
    <property type="match status" value="1"/>
</dbReference>
<accession>A0A2A3EMI4</accession>
<gene>
    <name evidence="14" type="ORF">APICC_09419</name>
</gene>
<protein>
    <recommendedName>
        <fullName evidence="5">Multiple inositol polyphosphate phosphatase 1</fullName>
        <ecNumber evidence="4">3.1.3.62</ecNumber>
        <ecNumber evidence="3">3.1.3.80</ecNumber>
    </recommendedName>
    <alternativeName>
        <fullName evidence="9">2,3-bisphosphoglycerate 3-phosphatase</fullName>
    </alternativeName>
</protein>
<evidence type="ECO:0000256" key="3">
    <source>
        <dbReference type="ARBA" id="ARBA00012976"/>
    </source>
</evidence>
<dbReference type="Gene3D" id="3.40.50.1240">
    <property type="entry name" value="Phosphoglycerate mutase-like"/>
    <property type="match status" value="1"/>
</dbReference>
<evidence type="ECO:0000256" key="7">
    <source>
        <dbReference type="ARBA" id="ARBA00022801"/>
    </source>
</evidence>
<evidence type="ECO:0000256" key="4">
    <source>
        <dbReference type="ARBA" id="ARBA00013040"/>
    </source>
</evidence>
<evidence type="ECO:0000256" key="12">
    <source>
        <dbReference type="ARBA" id="ARBA00043691"/>
    </source>
</evidence>
<evidence type="ECO:0000313" key="14">
    <source>
        <dbReference type="EMBL" id="PBC32938.1"/>
    </source>
</evidence>
<keyword evidence="6" id="KW-0732">Signal</keyword>
<comment type="catalytic activity">
    <reaction evidence="13">
        <text>(2R)-2,3-bisphosphoglycerate + H2O = (2R)-2-phosphoglycerate + phosphate</text>
        <dbReference type="Rhea" id="RHEA:27381"/>
        <dbReference type="ChEBI" id="CHEBI:15377"/>
        <dbReference type="ChEBI" id="CHEBI:43474"/>
        <dbReference type="ChEBI" id="CHEBI:58248"/>
        <dbReference type="ChEBI" id="CHEBI:58289"/>
        <dbReference type="EC" id="3.1.3.80"/>
    </reaction>
    <physiologicalReaction direction="left-to-right" evidence="13">
        <dbReference type="Rhea" id="RHEA:27382"/>
    </physiologicalReaction>
</comment>
<dbReference type="Pfam" id="PF00328">
    <property type="entry name" value="His_Phos_2"/>
    <property type="match status" value="1"/>
</dbReference>
<keyword evidence="15" id="KW-1185">Reference proteome</keyword>
<comment type="similarity">
    <text evidence="2">Belongs to the histidine acid phosphatase family. MINPP1 subfamily.</text>
</comment>
<name>A0A2A3EMI4_APICC</name>
<comment type="subcellular location">
    <subcellularLocation>
        <location evidence="1">Membrane</location>
    </subcellularLocation>
</comment>
<dbReference type="GO" id="GO:0016020">
    <property type="term" value="C:membrane"/>
    <property type="evidence" value="ECO:0007669"/>
    <property type="project" value="UniProtKB-SubCell"/>
</dbReference>
<dbReference type="GO" id="GO:0034417">
    <property type="term" value="F:bisphosphoglycerate 3-phosphatase activity"/>
    <property type="evidence" value="ECO:0007669"/>
    <property type="project" value="UniProtKB-EC"/>
</dbReference>
<dbReference type="EC" id="3.1.3.62" evidence="4"/>
<evidence type="ECO:0000256" key="5">
    <source>
        <dbReference type="ARBA" id="ARBA00018097"/>
    </source>
</evidence>
<dbReference type="EC" id="3.1.3.80" evidence="3"/>
<dbReference type="PANTHER" id="PTHR20963:SF8">
    <property type="entry name" value="MULTIPLE INOSITOL POLYPHOSPHATE PHOSPHATASE 1"/>
    <property type="match status" value="1"/>
</dbReference>
<organism evidence="14 15">
    <name type="scientific">Apis cerana cerana</name>
    <name type="common">Oriental honeybee</name>
    <dbReference type="NCBI Taxonomy" id="94128"/>
    <lineage>
        <taxon>Eukaryota</taxon>
        <taxon>Metazoa</taxon>
        <taxon>Ecdysozoa</taxon>
        <taxon>Arthropoda</taxon>
        <taxon>Hexapoda</taxon>
        <taxon>Insecta</taxon>
        <taxon>Pterygota</taxon>
        <taxon>Neoptera</taxon>
        <taxon>Endopterygota</taxon>
        <taxon>Hymenoptera</taxon>
        <taxon>Apocrita</taxon>
        <taxon>Aculeata</taxon>
        <taxon>Apoidea</taxon>
        <taxon>Anthophila</taxon>
        <taxon>Apidae</taxon>
        <taxon>Apis</taxon>
    </lineage>
</organism>
<evidence type="ECO:0000256" key="11">
    <source>
        <dbReference type="ARBA" id="ARBA00043671"/>
    </source>
</evidence>
<dbReference type="OrthoDB" id="6509975at2759"/>
<evidence type="ECO:0000256" key="13">
    <source>
        <dbReference type="ARBA" id="ARBA00043832"/>
    </source>
</evidence>
<evidence type="ECO:0000256" key="1">
    <source>
        <dbReference type="ARBA" id="ARBA00004370"/>
    </source>
</evidence>
<evidence type="ECO:0000313" key="15">
    <source>
        <dbReference type="Proteomes" id="UP000242457"/>
    </source>
</evidence>
<dbReference type="InterPro" id="IPR029033">
    <property type="entry name" value="His_PPase_superfam"/>
</dbReference>
<proteinExistence type="inferred from homology"/>
<dbReference type="InterPro" id="IPR000560">
    <property type="entry name" value="His_Pase_clade-2"/>
</dbReference>
<evidence type="ECO:0000256" key="2">
    <source>
        <dbReference type="ARBA" id="ARBA00008422"/>
    </source>
</evidence>
<dbReference type="CDD" id="cd07061">
    <property type="entry name" value="HP_HAP_like"/>
    <property type="match status" value="1"/>
</dbReference>
<comment type="catalytic activity">
    <reaction evidence="11">
        <text>1D-myo-inositol 1,2,4,5,6-pentakisphosphate + H2O = 1D-myo-inositol 1,2,5,6-tetrakisphosphate + phosphate</text>
        <dbReference type="Rhea" id="RHEA:77115"/>
        <dbReference type="ChEBI" id="CHEBI:15377"/>
        <dbReference type="ChEBI" id="CHEBI:43474"/>
        <dbReference type="ChEBI" id="CHEBI:57798"/>
        <dbReference type="ChEBI" id="CHEBI:195535"/>
        <dbReference type="EC" id="3.1.3.62"/>
    </reaction>
    <physiologicalReaction direction="left-to-right" evidence="11">
        <dbReference type="Rhea" id="RHEA:77116"/>
    </physiologicalReaction>
</comment>
<keyword evidence="7" id="KW-0378">Hydrolase</keyword>
<evidence type="ECO:0000256" key="10">
    <source>
        <dbReference type="ARBA" id="ARBA00043668"/>
    </source>
</evidence>
<sequence>MKSDILIEFFTVTALEIVHKGIMSRAAYLGHLRYVLNITKYSKQWQLRHTTKSFLSDKIILIATLIAILCLEGHLIVGEYCYADDPNPYLLFGIRTAYKNVRGTITDSMIPNCEPLQIWMLLKHGSISPPKYWSMRLKDDNNMEIIKRDLAHSKAGRMCQKDYERIKHWNNYEYIDKTKVWILSKEGELGMMRLGQRLKTYFPELIQCRPVNTLKKQYYFRAMNAQRSIASMRSLIKGLFGNINLDNVDIRNTSHDKILQYHLTQREFFDYYNTRDLFIFNDEFRKMINGIRQRYDLSSDPAHFIYAFDQLLDANYVCMRETSWYPDVKSPWCAMFTKEELKFFAIYIDRYLYRSPPYFQKHTQAACPILKDLYIHFTNLEKGNVHEEPKGIFYFGDFHSLMFFYSLLGHLDGDAPMPLNFTLHDLRNRKYDLSYLIPYNGNVAAVFYKCSDGFKVKLYSNERPLNYKGCPQGTCEWGYFKKVLRNIALKCNVDLCNLP</sequence>
<dbReference type="STRING" id="94128.A0A2A3EMI4"/>
<dbReference type="Proteomes" id="UP000242457">
    <property type="component" value="Unassembled WGS sequence"/>
</dbReference>
<evidence type="ECO:0000256" key="6">
    <source>
        <dbReference type="ARBA" id="ARBA00022729"/>
    </source>
</evidence>
<dbReference type="SUPFAM" id="SSF53254">
    <property type="entry name" value="Phosphoglycerate mutase-like"/>
    <property type="match status" value="1"/>
</dbReference>
<comment type="catalytic activity">
    <reaction evidence="12">
        <text>1D-myo-inositol hexakisphosphate + H2O = 1D-myo-inositol 1,2,4,5,6-pentakisphosphate + phosphate</text>
        <dbReference type="Rhea" id="RHEA:16989"/>
        <dbReference type="ChEBI" id="CHEBI:15377"/>
        <dbReference type="ChEBI" id="CHEBI:43474"/>
        <dbReference type="ChEBI" id="CHEBI:57798"/>
        <dbReference type="ChEBI" id="CHEBI:58130"/>
        <dbReference type="EC" id="3.1.3.62"/>
    </reaction>
    <physiologicalReaction direction="left-to-right" evidence="12">
        <dbReference type="Rhea" id="RHEA:16990"/>
    </physiologicalReaction>
</comment>
<dbReference type="AlphaFoldDB" id="A0A2A3EMI4"/>
<evidence type="ECO:0000256" key="8">
    <source>
        <dbReference type="ARBA" id="ARBA00023136"/>
    </source>
</evidence>
<dbReference type="GO" id="GO:0003993">
    <property type="term" value="F:acid phosphatase activity"/>
    <property type="evidence" value="ECO:0007669"/>
    <property type="project" value="TreeGrafter"/>
</dbReference>